<dbReference type="STRING" id="872970.SAMN04488134_11362"/>
<sequence>MKRKRVELVVKETNDPEVYQFLEQCDNMAGFIKTLLRLYVKGNMKVGMGGSGVQEVEEKSDSQIEKKCDRKVLPKGLMNAVSSKDLN</sequence>
<dbReference type="Proteomes" id="UP000199300">
    <property type="component" value="Unassembled WGS sequence"/>
</dbReference>
<reference evidence="1 2" key="1">
    <citation type="submission" date="2016-10" db="EMBL/GenBank/DDBJ databases">
        <authorList>
            <person name="de Groot N.N."/>
        </authorList>
    </citation>
    <scope>NUCLEOTIDE SEQUENCE [LARGE SCALE GENOMIC DNA]</scope>
    <source>
        <strain evidence="1 2">CGMCC 1.10434</strain>
    </source>
</reference>
<accession>A0A1H8SPT9</accession>
<organism evidence="1 2">
    <name type="scientific">Amphibacillus marinus</name>
    <dbReference type="NCBI Taxonomy" id="872970"/>
    <lineage>
        <taxon>Bacteria</taxon>
        <taxon>Bacillati</taxon>
        <taxon>Bacillota</taxon>
        <taxon>Bacilli</taxon>
        <taxon>Bacillales</taxon>
        <taxon>Bacillaceae</taxon>
        <taxon>Amphibacillus</taxon>
    </lineage>
</organism>
<gene>
    <name evidence="1" type="ORF">SAMN04488134_11362</name>
</gene>
<name>A0A1H8SPT9_9BACI</name>
<proteinExistence type="predicted"/>
<protein>
    <submittedName>
        <fullName evidence="1">Uncharacterized protein</fullName>
    </submittedName>
</protein>
<dbReference type="EMBL" id="FODJ01000013">
    <property type="protein sequence ID" value="SEO80597.1"/>
    <property type="molecule type" value="Genomic_DNA"/>
</dbReference>
<keyword evidence="2" id="KW-1185">Reference proteome</keyword>
<dbReference type="AlphaFoldDB" id="A0A1H8SPT9"/>
<evidence type="ECO:0000313" key="1">
    <source>
        <dbReference type="EMBL" id="SEO80597.1"/>
    </source>
</evidence>
<dbReference type="RefSeq" id="WP_091499883.1">
    <property type="nucleotide sequence ID" value="NZ_FODJ01000013.1"/>
</dbReference>
<evidence type="ECO:0000313" key="2">
    <source>
        <dbReference type="Proteomes" id="UP000199300"/>
    </source>
</evidence>